<accession>A0A381UZ32</accession>
<proteinExistence type="predicted"/>
<sequence length="128" mass="14860">MESGLQDVFIPYAKGNSIRIKNTVIRRTKQGYLIFDVKDSKRIADTFSKRGAIAYARCVSKNRRDALDTVLDLDMKLGKHYMDSIFAKSTIEKTRDSARKDSAMVRFDIAKDYTWHYVSQLDDYIFDD</sequence>
<dbReference type="AlphaFoldDB" id="A0A381UZ32"/>
<dbReference type="EMBL" id="UINC01007418">
    <property type="protein sequence ID" value="SVA33214.1"/>
    <property type="molecule type" value="Genomic_DNA"/>
</dbReference>
<name>A0A381UZ32_9ZZZZ</name>
<protein>
    <submittedName>
        <fullName evidence="1">Uncharacterized protein</fullName>
    </submittedName>
</protein>
<gene>
    <name evidence="1" type="ORF">METZ01_LOCUS86068</name>
</gene>
<reference evidence="1" key="1">
    <citation type="submission" date="2018-05" db="EMBL/GenBank/DDBJ databases">
        <authorList>
            <person name="Lanie J.A."/>
            <person name="Ng W.-L."/>
            <person name="Kazmierczak K.M."/>
            <person name="Andrzejewski T.M."/>
            <person name="Davidsen T.M."/>
            <person name="Wayne K.J."/>
            <person name="Tettelin H."/>
            <person name="Glass J.I."/>
            <person name="Rusch D."/>
            <person name="Podicherti R."/>
            <person name="Tsui H.-C.T."/>
            <person name="Winkler M.E."/>
        </authorList>
    </citation>
    <scope>NUCLEOTIDE SEQUENCE</scope>
</reference>
<evidence type="ECO:0000313" key="1">
    <source>
        <dbReference type="EMBL" id="SVA33214.1"/>
    </source>
</evidence>
<organism evidence="1">
    <name type="scientific">marine metagenome</name>
    <dbReference type="NCBI Taxonomy" id="408172"/>
    <lineage>
        <taxon>unclassified sequences</taxon>
        <taxon>metagenomes</taxon>
        <taxon>ecological metagenomes</taxon>
    </lineage>
</organism>